<dbReference type="Pfam" id="PF20212">
    <property type="entry name" value="DUF6572"/>
    <property type="match status" value="1"/>
</dbReference>
<protein>
    <submittedName>
        <fullName evidence="1">Uncharacterized protein</fullName>
    </submittedName>
</protein>
<reference evidence="1 2" key="1">
    <citation type="submission" date="2019-08" db="EMBL/GenBank/DDBJ databases">
        <title>Genome of Phaeodactylibacter luteus.</title>
        <authorList>
            <person name="Bowman J.P."/>
        </authorList>
    </citation>
    <scope>NUCLEOTIDE SEQUENCE [LARGE SCALE GENOMIC DNA]</scope>
    <source>
        <strain evidence="1 2">KCTC 42180</strain>
    </source>
</reference>
<dbReference type="EMBL" id="VOOR01000093">
    <property type="protein sequence ID" value="TXB59449.1"/>
    <property type="molecule type" value="Genomic_DNA"/>
</dbReference>
<dbReference type="InterPro" id="IPR046702">
    <property type="entry name" value="DUF6572"/>
</dbReference>
<sequence length="108" mass="12255">MSIIQTDKIDFIGTDDVSNTVVLTISDHLDWSDTHNHLVLLQEKLNSYLAFCESEQLLENYPQAKGKRLVIQIIGKSPLPIEGQNFIDQAKEVIEEVGIELQFSLLEE</sequence>
<gene>
    <name evidence="1" type="ORF">FRY97_21205</name>
</gene>
<evidence type="ECO:0000313" key="1">
    <source>
        <dbReference type="EMBL" id="TXB59449.1"/>
    </source>
</evidence>
<dbReference type="AlphaFoldDB" id="A0A5C6RF35"/>
<name>A0A5C6RF35_9BACT</name>
<evidence type="ECO:0000313" key="2">
    <source>
        <dbReference type="Proteomes" id="UP000321580"/>
    </source>
</evidence>
<accession>A0A5C6RF35</accession>
<proteinExistence type="predicted"/>
<organism evidence="1 2">
    <name type="scientific">Phaeodactylibacter luteus</name>
    <dbReference type="NCBI Taxonomy" id="1564516"/>
    <lineage>
        <taxon>Bacteria</taxon>
        <taxon>Pseudomonadati</taxon>
        <taxon>Bacteroidota</taxon>
        <taxon>Saprospiria</taxon>
        <taxon>Saprospirales</taxon>
        <taxon>Haliscomenobacteraceae</taxon>
        <taxon>Phaeodactylibacter</taxon>
    </lineage>
</organism>
<keyword evidence="2" id="KW-1185">Reference proteome</keyword>
<dbReference type="OrthoDB" id="2229810at2"/>
<comment type="caution">
    <text evidence="1">The sequence shown here is derived from an EMBL/GenBank/DDBJ whole genome shotgun (WGS) entry which is preliminary data.</text>
</comment>
<dbReference type="Proteomes" id="UP000321580">
    <property type="component" value="Unassembled WGS sequence"/>
</dbReference>
<dbReference type="RefSeq" id="WP_147169633.1">
    <property type="nucleotide sequence ID" value="NZ_VOOR01000093.1"/>
</dbReference>